<dbReference type="EC" id="1.3.1.48" evidence="4"/>
<comment type="catalytic activity">
    <reaction evidence="28">
        <text>4-hydroxynonanal + NADP(+) = (E)-4-hydroxynon-2-enal + NADPH + H(+)</text>
        <dbReference type="Rhea" id="RHEA:64736"/>
        <dbReference type="ChEBI" id="CHEBI:15378"/>
        <dbReference type="ChEBI" id="CHEBI:57783"/>
        <dbReference type="ChEBI" id="CHEBI:58349"/>
        <dbReference type="ChEBI" id="CHEBI:58968"/>
        <dbReference type="ChEBI" id="CHEBI:156112"/>
    </reaction>
    <physiologicalReaction direction="right-to-left" evidence="28">
        <dbReference type="Rhea" id="RHEA:64738"/>
    </physiologicalReaction>
</comment>
<keyword evidence="9" id="KW-0597">Phosphoprotein</keyword>
<dbReference type="Pfam" id="PF16884">
    <property type="entry name" value="ADH_N_2"/>
    <property type="match status" value="1"/>
</dbReference>
<dbReference type="GO" id="GO:0047522">
    <property type="term" value="F:15-oxoprostaglandin 13-reductase [NAD(P)+] activity"/>
    <property type="evidence" value="ECO:0007669"/>
    <property type="project" value="UniProtKB-EC"/>
</dbReference>
<comment type="catalytic activity">
    <reaction evidence="20">
        <text>octanal + NADP(+) = (2E)-octenal + NADPH + H(+)</text>
        <dbReference type="Rhea" id="RHEA:50780"/>
        <dbReference type="ChEBI" id="CHEBI:15378"/>
        <dbReference type="ChEBI" id="CHEBI:17935"/>
        <dbReference type="ChEBI" id="CHEBI:57783"/>
        <dbReference type="ChEBI" id="CHEBI:58349"/>
        <dbReference type="ChEBI" id="CHEBI:61748"/>
    </reaction>
    <physiologicalReaction direction="right-to-left" evidence="20">
        <dbReference type="Rhea" id="RHEA:50782"/>
    </physiologicalReaction>
</comment>
<keyword evidence="7" id="KW-0963">Cytoplasm</keyword>
<evidence type="ECO:0000256" key="16">
    <source>
        <dbReference type="ARBA" id="ARBA00031851"/>
    </source>
</evidence>
<evidence type="ECO:0000256" key="19">
    <source>
        <dbReference type="ARBA" id="ARBA00033119"/>
    </source>
</evidence>
<dbReference type="PANTHER" id="PTHR43205:SF7">
    <property type="entry name" value="PROSTAGLANDIN REDUCTASE 1"/>
    <property type="match status" value="1"/>
</dbReference>
<comment type="subcellular location">
    <subcellularLocation>
        <location evidence="1">Cytoplasm</location>
    </subcellularLocation>
</comment>
<keyword evidence="13" id="KW-0560">Oxidoreductase</keyword>
<evidence type="ECO:0000313" key="37">
    <source>
        <dbReference type="Proteomes" id="UP001162156"/>
    </source>
</evidence>
<dbReference type="Gene3D" id="3.40.50.720">
    <property type="entry name" value="NAD(P)-binding Rossmann-like Domain"/>
    <property type="match status" value="1"/>
</dbReference>
<comment type="catalytic activity">
    <reaction evidence="26">
        <text>nonan-2-one + NADP(+) = (3E)-nonen-2-one + NADPH + H(+)</text>
        <dbReference type="Rhea" id="RHEA:50616"/>
        <dbReference type="ChEBI" id="CHEBI:15378"/>
        <dbReference type="ChEBI" id="CHEBI:57783"/>
        <dbReference type="ChEBI" id="CHEBI:58349"/>
        <dbReference type="ChEBI" id="CHEBI:77927"/>
        <dbReference type="ChEBI" id="CHEBI:133457"/>
    </reaction>
    <physiologicalReaction direction="right-to-left" evidence="26">
        <dbReference type="Rhea" id="RHEA:50618"/>
    </physiologicalReaction>
</comment>
<dbReference type="PANTHER" id="PTHR43205">
    <property type="entry name" value="PROSTAGLANDIN REDUCTASE"/>
    <property type="match status" value="1"/>
</dbReference>
<gene>
    <name evidence="36" type="ORF">NQ314_019651</name>
</gene>
<evidence type="ECO:0000256" key="9">
    <source>
        <dbReference type="ARBA" id="ARBA00022553"/>
    </source>
</evidence>
<dbReference type="InterPro" id="IPR036291">
    <property type="entry name" value="NAD(P)-bd_dom_sf"/>
</dbReference>
<evidence type="ECO:0000313" key="36">
    <source>
        <dbReference type="EMBL" id="KAJ8927849.1"/>
    </source>
</evidence>
<evidence type="ECO:0000256" key="8">
    <source>
        <dbReference type="ARBA" id="ARBA00022501"/>
    </source>
</evidence>
<comment type="catalytic activity">
    <reaction evidence="24">
        <text>13,14-dihydro-15-oxo-prostaglandin F1alpha + NADP(+) = 15-oxoprostaglandin F1alpha + NADPH + H(+)</text>
        <dbReference type="Rhea" id="RHEA:50592"/>
        <dbReference type="ChEBI" id="CHEBI:15378"/>
        <dbReference type="ChEBI" id="CHEBI:57783"/>
        <dbReference type="ChEBI" id="CHEBI:58349"/>
        <dbReference type="ChEBI" id="CHEBI:79072"/>
        <dbReference type="ChEBI" id="CHEBI:133411"/>
    </reaction>
    <physiologicalReaction direction="right-to-left" evidence="24">
        <dbReference type="Rhea" id="RHEA:50594"/>
    </physiologicalReaction>
</comment>
<dbReference type="InterPro" id="IPR013149">
    <property type="entry name" value="ADH-like_C"/>
</dbReference>
<evidence type="ECO:0000256" key="23">
    <source>
        <dbReference type="ARBA" id="ARBA00047871"/>
    </source>
</evidence>
<keyword evidence="10" id="KW-0276">Fatty acid metabolism</keyword>
<keyword evidence="8" id="KW-0644">Prostaglandin metabolism</keyword>
<evidence type="ECO:0000256" key="29">
    <source>
        <dbReference type="ARBA" id="ARBA00048591"/>
    </source>
</evidence>
<evidence type="ECO:0000256" key="10">
    <source>
        <dbReference type="ARBA" id="ARBA00022832"/>
    </source>
</evidence>
<evidence type="ECO:0000256" key="33">
    <source>
        <dbReference type="ARBA" id="ARBA00049179"/>
    </source>
</evidence>
<evidence type="ECO:0000256" key="25">
    <source>
        <dbReference type="ARBA" id="ARBA00047903"/>
    </source>
</evidence>
<evidence type="ECO:0000256" key="26">
    <source>
        <dbReference type="ARBA" id="ARBA00048066"/>
    </source>
</evidence>
<evidence type="ECO:0000256" key="18">
    <source>
        <dbReference type="ARBA" id="ARBA00032297"/>
    </source>
</evidence>
<dbReference type="Proteomes" id="UP001162156">
    <property type="component" value="Unassembled WGS sequence"/>
</dbReference>
<dbReference type="GO" id="GO:0032440">
    <property type="term" value="F:2-alkenal reductase [NAD(P)H] activity"/>
    <property type="evidence" value="ECO:0007669"/>
    <property type="project" value="UniProtKB-EC"/>
</dbReference>
<dbReference type="Pfam" id="PF00107">
    <property type="entry name" value="ADH_zinc_N"/>
    <property type="match status" value="1"/>
</dbReference>
<dbReference type="CDD" id="cd08294">
    <property type="entry name" value="leukotriene_B4_DH_like"/>
    <property type="match status" value="1"/>
</dbReference>
<evidence type="ECO:0000256" key="32">
    <source>
        <dbReference type="ARBA" id="ARBA00049070"/>
    </source>
</evidence>
<evidence type="ECO:0000256" key="30">
    <source>
        <dbReference type="ARBA" id="ARBA00048953"/>
    </source>
</evidence>
<comment type="catalytic activity">
    <reaction evidence="34">
        <text>hexanal + NADP(+) = (E)-hex-2-enal + NADPH + H(+)</text>
        <dbReference type="Rhea" id="RHEA:50776"/>
        <dbReference type="ChEBI" id="CHEBI:15378"/>
        <dbReference type="ChEBI" id="CHEBI:28913"/>
        <dbReference type="ChEBI" id="CHEBI:57783"/>
        <dbReference type="ChEBI" id="CHEBI:58349"/>
        <dbReference type="ChEBI" id="CHEBI:88528"/>
    </reaction>
    <physiologicalReaction direction="right-to-left" evidence="34">
        <dbReference type="Rhea" id="RHEA:50778"/>
    </physiologicalReaction>
</comment>
<evidence type="ECO:0000256" key="3">
    <source>
        <dbReference type="ARBA" id="ARBA00011852"/>
    </source>
</evidence>
<comment type="catalytic activity">
    <reaction evidence="33">
        <text>an n-alkanal + NADP(+) = an alk-2-enal + NADPH + H(+)</text>
        <dbReference type="Rhea" id="RHEA:13737"/>
        <dbReference type="ChEBI" id="CHEBI:12834"/>
        <dbReference type="ChEBI" id="CHEBI:13757"/>
        <dbReference type="ChEBI" id="CHEBI:15378"/>
        <dbReference type="ChEBI" id="CHEBI:57783"/>
        <dbReference type="ChEBI" id="CHEBI:58349"/>
        <dbReference type="EC" id="1.3.1.74"/>
    </reaction>
    <physiologicalReaction direction="right-to-left" evidence="33">
        <dbReference type="Rhea" id="RHEA:13739"/>
    </physiologicalReaction>
</comment>
<dbReference type="SUPFAM" id="SSF50129">
    <property type="entry name" value="GroES-like"/>
    <property type="match status" value="2"/>
</dbReference>
<evidence type="ECO:0000256" key="20">
    <source>
        <dbReference type="ARBA" id="ARBA00047461"/>
    </source>
</evidence>
<comment type="catalytic activity">
    <reaction evidence="22">
        <text>pentan-2-one + NADP(+) = (E)-pent-3-en-2-one + NADPH + H(+)</text>
        <dbReference type="Rhea" id="RHEA:50788"/>
        <dbReference type="ChEBI" id="CHEBI:15378"/>
        <dbReference type="ChEBI" id="CHEBI:16472"/>
        <dbReference type="ChEBI" id="CHEBI:57783"/>
        <dbReference type="ChEBI" id="CHEBI:58349"/>
        <dbReference type="ChEBI" id="CHEBI:145276"/>
    </reaction>
    <physiologicalReaction direction="right-to-left" evidence="22">
        <dbReference type="Rhea" id="RHEA:50790"/>
    </physiologicalReaction>
</comment>
<evidence type="ECO:0000256" key="5">
    <source>
        <dbReference type="ARBA" id="ARBA00012410"/>
    </source>
</evidence>
<keyword evidence="14" id="KW-0443">Lipid metabolism</keyword>
<comment type="caution">
    <text evidence="36">The sequence shown here is derived from an EMBL/GenBank/DDBJ whole genome shotgun (WGS) entry which is preliminary data.</text>
</comment>
<comment type="catalytic activity">
    <reaction evidence="27">
        <text>13,14-dihydro-15-oxo-PGF2alpha + NADP(+) = 15-oxoprostaglandin F2alpha + NADPH + H(+)</text>
        <dbReference type="Rhea" id="RHEA:50588"/>
        <dbReference type="ChEBI" id="CHEBI:15378"/>
        <dbReference type="ChEBI" id="CHEBI:57783"/>
        <dbReference type="ChEBI" id="CHEBI:58349"/>
        <dbReference type="ChEBI" id="CHEBI:133374"/>
        <dbReference type="ChEBI" id="CHEBI:133409"/>
    </reaction>
    <physiologicalReaction direction="right-to-left" evidence="27">
        <dbReference type="Rhea" id="RHEA:50590"/>
    </physiologicalReaction>
</comment>
<comment type="catalytic activity">
    <reaction evidence="31">
        <text>(5S,12S)-dihydroxy-(6E,10E,12E,14Z)-eicosatetraenoate + NADP(+) = 12-oxo-(5S)-hydroxy-(6E,8E,10E,14Z)-eicosatetraenoate + NADPH + H(+)</text>
        <dbReference type="Rhea" id="RHEA:51212"/>
        <dbReference type="ChEBI" id="CHEBI:15378"/>
        <dbReference type="ChEBI" id="CHEBI:57783"/>
        <dbReference type="ChEBI" id="CHEBI:58349"/>
        <dbReference type="ChEBI" id="CHEBI:133974"/>
        <dbReference type="ChEBI" id="CHEBI:133975"/>
    </reaction>
    <physiologicalReaction direction="left-to-right" evidence="31">
        <dbReference type="Rhea" id="RHEA:51213"/>
    </physiologicalReaction>
</comment>
<evidence type="ECO:0000256" key="4">
    <source>
        <dbReference type="ARBA" id="ARBA00011981"/>
    </source>
</evidence>
<dbReference type="InterPro" id="IPR045010">
    <property type="entry name" value="MDR_fam"/>
</dbReference>
<comment type="subunit">
    <text evidence="3">Monomer or homodimer.</text>
</comment>
<dbReference type="Gene3D" id="3.90.180.10">
    <property type="entry name" value="Medium-chain alcohol dehydrogenases, catalytic domain"/>
    <property type="match status" value="1"/>
</dbReference>
<evidence type="ECO:0000256" key="14">
    <source>
        <dbReference type="ARBA" id="ARBA00023098"/>
    </source>
</evidence>
<evidence type="ECO:0000256" key="24">
    <source>
        <dbReference type="ARBA" id="ARBA00047878"/>
    </source>
</evidence>
<evidence type="ECO:0000256" key="31">
    <source>
        <dbReference type="ARBA" id="ARBA00049068"/>
    </source>
</evidence>
<comment type="catalytic activity">
    <reaction evidence="32">
        <text>13,14-dihydro-15-oxo-prostaglandin E1 + NADP(+) = 15-oxoprostaglandin E1 + NADPH + H(+)</text>
        <dbReference type="Rhea" id="RHEA:50584"/>
        <dbReference type="ChEBI" id="CHEBI:15378"/>
        <dbReference type="ChEBI" id="CHEBI:57401"/>
        <dbReference type="ChEBI" id="CHEBI:57783"/>
        <dbReference type="ChEBI" id="CHEBI:58349"/>
        <dbReference type="ChEBI" id="CHEBI:133408"/>
    </reaction>
    <physiologicalReaction direction="right-to-left" evidence="32">
        <dbReference type="Rhea" id="RHEA:50586"/>
    </physiologicalReaction>
</comment>
<dbReference type="AlphaFoldDB" id="A0AAV8WMB2"/>
<comment type="similarity">
    <text evidence="2">Belongs to the NADP-dependent oxidoreductase L4BD family.</text>
</comment>
<reference evidence="36" key="1">
    <citation type="journal article" date="2023" name="Insect Mol. Biol.">
        <title>Genome sequencing provides insights into the evolution of gene families encoding plant cell wall-degrading enzymes in longhorned beetles.</title>
        <authorList>
            <person name="Shin N.R."/>
            <person name="Okamura Y."/>
            <person name="Kirsch R."/>
            <person name="Pauchet Y."/>
        </authorList>
    </citation>
    <scope>NUCLEOTIDE SEQUENCE</scope>
    <source>
        <strain evidence="36">RBIC_L_NR</strain>
    </source>
</reference>
<evidence type="ECO:0000256" key="1">
    <source>
        <dbReference type="ARBA" id="ARBA00004496"/>
    </source>
</evidence>
<dbReference type="InterPro" id="IPR041694">
    <property type="entry name" value="ADH_N_2"/>
</dbReference>
<dbReference type="SMART" id="SM00829">
    <property type="entry name" value="PKS_ER"/>
    <property type="match status" value="1"/>
</dbReference>
<dbReference type="InterPro" id="IPR011032">
    <property type="entry name" value="GroES-like_sf"/>
</dbReference>
<evidence type="ECO:0000256" key="7">
    <source>
        <dbReference type="ARBA" id="ARBA00022490"/>
    </source>
</evidence>
<dbReference type="InterPro" id="IPR020843">
    <property type="entry name" value="ER"/>
</dbReference>
<proteinExistence type="inferred from homology"/>
<evidence type="ECO:0000256" key="28">
    <source>
        <dbReference type="ARBA" id="ARBA00048387"/>
    </source>
</evidence>
<evidence type="ECO:0000256" key="34">
    <source>
        <dbReference type="ARBA" id="ARBA00049368"/>
    </source>
</evidence>
<name>A0AAV8WMB2_9CUCU</name>
<dbReference type="EMBL" id="JANEYF010005516">
    <property type="protein sequence ID" value="KAJ8927849.1"/>
    <property type="molecule type" value="Genomic_DNA"/>
</dbReference>
<evidence type="ECO:0000256" key="12">
    <source>
        <dbReference type="ARBA" id="ARBA00022990"/>
    </source>
</evidence>
<organism evidence="36 37">
    <name type="scientific">Rhamnusium bicolor</name>
    <dbReference type="NCBI Taxonomy" id="1586634"/>
    <lineage>
        <taxon>Eukaryota</taxon>
        <taxon>Metazoa</taxon>
        <taxon>Ecdysozoa</taxon>
        <taxon>Arthropoda</taxon>
        <taxon>Hexapoda</taxon>
        <taxon>Insecta</taxon>
        <taxon>Pterygota</taxon>
        <taxon>Neoptera</taxon>
        <taxon>Endopterygota</taxon>
        <taxon>Coleoptera</taxon>
        <taxon>Polyphaga</taxon>
        <taxon>Cucujiformia</taxon>
        <taxon>Chrysomeloidea</taxon>
        <taxon>Cerambycidae</taxon>
        <taxon>Lepturinae</taxon>
        <taxon>Rhagiini</taxon>
        <taxon>Rhamnusium</taxon>
    </lineage>
</organism>
<keyword evidence="37" id="KW-1185">Reference proteome</keyword>
<evidence type="ECO:0000259" key="35">
    <source>
        <dbReference type="SMART" id="SM00829"/>
    </source>
</evidence>
<protein>
    <recommendedName>
        <fullName evidence="6">Prostaglandin reductase 1</fullName>
        <ecNumber evidence="4">1.3.1.48</ecNumber>
        <ecNumber evidence="5">1.3.1.74</ecNumber>
    </recommendedName>
    <alternativeName>
        <fullName evidence="19">15-oxoprostaglandin 13-reductase</fullName>
    </alternativeName>
    <alternativeName>
        <fullName evidence="17">Dithiolethione-inducible gene 1 protein</fullName>
    </alternativeName>
    <alternativeName>
        <fullName evidence="16">Leukotriene B4 12-hydroxydehydrogenase</fullName>
    </alternativeName>
    <alternativeName>
        <fullName evidence="18">NAD(P)H-dependent alkenal/one oxidoreductase</fullName>
    </alternativeName>
</protein>
<evidence type="ECO:0000256" key="13">
    <source>
        <dbReference type="ARBA" id="ARBA00023002"/>
    </source>
</evidence>
<evidence type="ECO:0000256" key="2">
    <source>
        <dbReference type="ARBA" id="ARBA00010460"/>
    </source>
</evidence>
<evidence type="ECO:0000256" key="11">
    <source>
        <dbReference type="ARBA" id="ARBA00022857"/>
    </source>
</evidence>
<evidence type="ECO:0000256" key="21">
    <source>
        <dbReference type="ARBA" id="ARBA00047617"/>
    </source>
</evidence>
<evidence type="ECO:0000256" key="15">
    <source>
        <dbReference type="ARBA" id="ARBA00023278"/>
    </source>
</evidence>
<feature type="domain" description="Enoyl reductase (ER)" evidence="35">
    <location>
        <begin position="59"/>
        <end position="371"/>
    </location>
</feature>
<evidence type="ECO:0000256" key="27">
    <source>
        <dbReference type="ARBA" id="ARBA00048290"/>
    </source>
</evidence>
<keyword evidence="15" id="KW-0379">Hydroxylation</keyword>
<accession>A0AAV8WMB2</accession>
<evidence type="ECO:0000256" key="6">
    <source>
        <dbReference type="ARBA" id="ARBA00020651"/>
    </source>
</evidence>
<comment type="catalytic activity">
    <reaction evidence="23">
        <text>leukotriene B4 + NADP(+) = 12-oxo-leukotriene B4 + NADPH + H(+)</text>
        <dbReference type="Rhea" id="RHEA:50608"/>
        <dbReference type="ChEBI" id="CHEBI:15378"/>
        <dbReference type="ChEBI" id="CHEBI:57461"/>
        <dbReference type="ChEBI" id="CHEBI:57783"/>
        <dbReference type="ChEBI" id="CHEBI:58349"/>
        <dbReference type="ChEBI" id="CHEBI:133309"/>
    </reaction>
    <physiologicalReaction direction="left-to-right" evidence="23">
        <dbReference type="Rhea" id="RHEA:50609"/>
    </physiologicalReaction>
</comment>
<comment type="catalytic activity">
    <reaction evidence="30">
        <text>6-trans-leukotriene B4 + NADP(+) = 12-oxo-(5S)-hydroxy-(6E,8E,10E,14Z)-eicosatetraenoate + NADPH + H(+)</text>
        <dbReference type="Rhea" id="RHEA:51204"/>
        <dbReference type="ChEBI" id="CHEBI:15378"/>
        <dbReference type="ChEBI" id="CHEBI:57783"/>
        <dbReference type="ChEBI" id="CHEBI:58349"/>
        <dbReference type="ChEBI" id="CHEBI:90723"/>
        <dbReference type="ChEBI" id="CHEBI:133974"/>
    </reaction>
    <physiologicalReaction direction="left-to-right" evidence="30">
        <dbReference type="Rhea" id="RHEA:51205"/>
    </physiologicalReaction>
</comment>
<keyword evidence="12" id="KW-0007">Acetylation</keyword>
<dbReference type="GO" id="GO:0005737">
    <property type="term" value="C:cytoplasm"/>
    <property type="evidence" value="ECO:0007669"/>
    <property type="project" value="UniProtKB-SubCell"/>
</dbReference>
<sequence>MVLNTQIGKFFLKFLLRIMNNVRILFTKTKVPRISEIFKQSISSKVFVFDKQFDGFPKETDLKLVEEELPNIKDGEFLSEAVYLSVDPYMRAYAPRLKTGGTFLGSQVARIIESKNSNYPEGKYVVGEFGWRTHTVSTGESLANGFPGAWLIPDIGDLPLSLALGVLGMPGNTAYFGLLELCQPKAGETIIVTGAAGAVGSVVGQIAKIKGCNVIGVVGSDEKGKWLVQDLGFDSAINYKTDNIRQKIKEYAPNGIDCYFDNVGGEISSIILLYMNLFGRISVCGAISGYNEKQLPKATIVQYPVVFNQLRMEGFIVHRWQDRWFEGIEQNKKWIQEGKLKYRETVTDGFENMFNAFTDMLKGGNFGKAVVKV</sequence>
<comment type="catalytic activity">
    <reaction evidence="25">
        <text>dodecanal + NADP(+) = (2E)-dodecenal + NADPH + H(+)</text>
        <dbReference type="Rhea" id="RHEA:50784"/>
        <dbReference type="ChEBI" id="CHEBI:15378"/>
        <dbReference type="ChEBI" id="CHEBI:27836"/>
        <dbReference type="ChEBI" id="CHEBI:57783"/>
        <dbReference type="ChEBI" id="CHEBI:58349"/>
        <dbReference type="ChEBI" id="CHEBI:133741"/>
    </reaction>
    <physiologicalReaction direction="right-to-left" evidence="25">
        <dbReference type="Rhea" id="RHEA:50786"/>
    </physiologicalReaction>
</comment>
<evidence type="ECO:0000256" key="22">
    <source>
        <dbReference type="ARBA" id="ARBA00047742"/>
    </source>
</evidence>
<dbReference type="SUPFAM" id="SSF51735">
    <property type="entry name" value="NAD(P)-binding Rossmann-fold domains"/>
    <property type="match status" value="1"/>
</dbReference>
<comment type="catalytic activity">
    <reaction evidence="21">
        <text>decanal + NADP(+) = (2E)-decenal + NADPH + H(+)</text>
        <dbReference type="Rhea" id="RHEA:50612"/>
        <dbReference type="ChEBI" id="CHEBI:15378"/>
        <dbReference type="ChEBI" id="CHEBI:31457"/>
        <dbReference type="ChEBI" id="CHEBI:57783"/>
        <dbReference type="ChEBI" id="CHEBI:58349"/>
        <dbReference type="ChEBI" id="CHEBI:133455"/>
    </reaction>
    <physiologicalReaction direction="right-to-left" evidence="21">
        <dbReference type="Rhea" id="RHEA:50614"/>
    </physiologicalReaction>
</comment>
<dbReference type="FunFam" id="3.40.50.720:FF:000121">
    <property type="entry name" value="Prostaglandin reductase 2"/>
    <property type="match status" value="1"/>
</dbReference>
<dbReference type="InterPro" id="IPR014190">
    <property type="entry name" value="PTGR1"/>
</dbReference>
<dbReference type="EC" id="1.3.1.74" evidence="5"/>
<dbReference type="GO" id="GO:0006693">
    <property type="term" value="P:prostaglandin metabolic process"/>
    <property type="evidence" value="ECO:0007669"/>
    <property type="project" value="UniProtKB-KW"/>
</dbReference>
<keyword evidence="11" id="KW-0521">NADP</keyword>
<evidence type="ECO:0000256" key="17">
    <source>
        <dbReference type="ARBA" id="ARBA00032255"/>
    </source>
</evidence>
<comment type="catalytic activity">
    <reaction evidence="29">
        <text>20-hydroxy-leukotriene B4 + NADP(+) = 12-oxo-20-hydroxy-leukotriene B4 + NADPH + H(+)</text>
        <dbReference type="Rhea" id="RHEA:51208"/>
        <dbReference type="ChEBI" id="CHEBI:15378"/>
        <dbReference type="ChEBI" id="CHEBI:57460"/>
        <dbReference type="ChEBI" id="CHEBI:57783"/>
        <dbReference type="ChEBI" id="CHEBI:58349"/>
        <dbReference type="ChEBI" id="CHEBI:133346"/>
    </reaction>
    <physiologicalReaction direction="left-to-right" evidence="29">
        <dbReference type="Rhea" id="RHEA:51209"/>
    </physiologicalReaction>
</comment>